<dbReference type="AlphaFoldDB" id="A0A914W7T6"/>
<dbReference type="Proteomes" id="UP000887566">
    <property type="component" value="Unplaced"/>
</dbReference>
<sequence>MCFILLVISWFDGNHEQIHAALENTTTNNFQSSLCRHFLLHRTAIILCVIGIVVYVLLILRNLFLTNRNADDINSPTSCISKYFDAVLRYGKALVAALAPVIQIVCTVAIAYLAVDELQQKPQKEIEILLRDVIVTVPAAMRALEATNGCCGVRLKTGKINYPDECLSPVLVPTCTDKVSDSLIGSGRCIILLLLTTTATVVMFIVFVQNRKRSCAEGGHEPEVAPVVEPEEVPLHEIN</sequence>
<keyword evidence="2" id="KW-1133">Transmembrane helix</keyword>
<feature type="transmembrane region" description="Helical" evidence="2">
    <location>
        <begin position="39"/>
        <end position="60"/>
    </location>
</feature>
<evidence type="ECO:0000313" key="4">
    <source>
        <dbReference type="WBParaSite" id="PSAMB.scaffold3407size18391.g21362.t1"/>
    </source>
</evidence>
<reference evidence="4" key="1">
    <citation type="submission" date="2022-11" db="UniProtKB">
        <authorList>
            <consortium name="WormBaseParasite"/>
        </authorList>
    </citation>
    <scope>IDENTIFICATION</scope>
</reference>
<accession>A0A914W7T6</accession>
<keyword evidence="2" id="KW-0472">Membrane</keyword>
<keyword evidence="3" id="KW-1185">Reference proteome</keyword>
<protein>
    <submittedName>
        <fullName evidence="4">Tetraspanin</fullName>
    </submittedName>
</protein>
<proteinExistence type="predicted"/>
<feature type="region of interest" description="Disordered" evidence="1">
    <location>
        <begin position="217"/>
        <end position="239"/>
    </location>
</feature>
<name>A0A914W7T6_9BILA</name>
<feature type="transmembrane region" description="Helical" evidence="2">
    <location>
        <begin position="93"/>
        <end position="115"/>
    </location>
</feature>
<feature type="transmembrane region" description="Helical" evidence="2">
    <location>
        <begin position="190"/>
        <end position="208"/>
    </location>
</feature>
<organism evidence="3 4">
    <name type="scientific">Plectus sambesii</name>
    <dbReference type="NCBI Taxonomy" id="2011161"/>
    <lineage>
        <taxon>Eukaryota</taxon>
        <taxon>Metazoa</taxon>
        <taxon>Ecdysozoa</taxon>
        <taxon>Nematoda</taxon>
        <taxon>Chromadorea</taxon>
        <taxon>Plectida</taxon>
        <taxon>Plectina</taxon>
        <taxon>Plectoidea</taxon>
        <taxon>Plectidae</taxon>
        <taxon>Plectus</taxon>
    </lineage>
</organism>
<evidence type="ECO:0000256" key="1">
    <source>
        <dbReference type="SAM" id="MobiDB-lite"/>
    </source>
</evidence>
<evidence type="ECO:0000256" key="2">
    <source>
        <dbReference type="SAM" id="Phobius"/>
    </source>
</evidence>
<dbReference type="WBParaSite" id="PSAMB.scaffold3407size18391.g21362.t1">
    <property type="protein sequence ID" value="PSAMB.scaffold3407size18391.g21362.t1"/>
    <property type="gene ID" value="PSAMB.scaffold3407size18391.g21362"/>
</dbReference>
<evidence type="ECO:0000313" key="3">
    <source>
        <dbReference type="Proteomes" id="UP000887566"/>
    </source>
</evidence>
<keyword evidence="2" id="KW-0812">Transmembrane</keyword>